<dbReference type="Proteomes" id="UP001202674">
    <property type="component" value="Unassembled WGS sequence"/>
</dbReference>
<feature type="domain" description="DUF4382" evidence="2">
    <location>
        <begin position="42"/>
        <end position="246"/>
    </location>
</feature>
<protein>
    <submittedName>
        <fullName evidence="3">DUF4382 domain-containing protein</fullName>
    </submittedName>
</protein>
<feature type="compositionally biased region" description="Acidic residues" evidence="1">
    <location>
        <begin position="75"/>
        <end position="143"/>
    </location>
</feature>
<feature type="compositionally biased region" description="Acidic residues" evidence="1">
    <location>
        <begin position="256"/>
        <end position="306"/>
    </location>
</feature>
<dbReference type="RefSeq" id="WP_250593769.1">
    <property type="nucleotide sequence ID" value="NZ_JAKRVY010000001.1"/>
</dbReference>
<sequence>MDRRTYLRTVGAVTAGGVLAGCVGGDDTNGDENGGDDGSAYGTLSTSVTDQPNDIGDFESLVVTIDGIWIKPSDDENGEDDPEEGTDDSEEPTADDSNDPESDDDEDDSDSDEGVEDDTEEDDGDDEDETDGDEDEENGDEDNGNGRRYIEFEEPQQADLVELQGDNTQLIDETDVEVGEYQFLQLNVSNTEGILVEDGSEADVDTPGNAPLKFNASFEIRSAERTRFIADFAPNRTGQGKYIIRPVASGVTVLYGDEEYEGGEESDDDSDGGSDDDGDGDDAGEEQADDGVDDAADEGENGDDEQ</sequence>
<feature type="region of interest" description="Disordered" evidence="1">
    <location>
        <begin position="255"/>
        <end position="306"/>
    </location>
</feature>
<evidence type="ECO:0000256" key="1">
    <source>
        <dbReference type="SAM" id="MobiDB-lite"/>
    </source>
</evidence>
<evidence type="ECO:0000313" key="3">
    <source>
        <dbReference type="EMBL" id="MCL9812238.1"/>
    </source>
</evidence>
<evidence type="ECO:0000259" key="2">
    <source>
        <dbReference type="Pfam" id="PF14321"/>
    </source>
</evidence>
<accession>A0AAE3FP13</accession>
<comment type="caution">
    <text evidence="3">The sequence shown here is derived from an EMBL/GenBank/DDBJ whole genome shotgun (WGS) entry which is preliminary data.</text>
</comment>
<proteinExistence type="predicted"/>
<organism evidence="3 4">
    <name type="scientific">Natranaeroarchaeum aerophilus</name>
    <dbReference type="NCBI Taxonomy" id="2917711"/>
    <lineage>
        <taxon>Archaea</taxon>
        <taxon>Methanobacteriati</taxon>
        <taxon>Methanobacteriota</taxon>
        <taxon>Stenosarchaea group</taxon>
        <taxon>Halobacteria</taxon>
        <taxon>Halobacteriales</taxon>
        <taxon>Natronoarchaeaceae</taxon>
        <taxon>Natranaeroarchaeum</taxon>
    </lineage>
</organism>
<dbReference type="Pfam" id="PF14321">
    <property type="entry name" value="DUF4382"/>
    <property type="match status" value="1"/>
</dbReference>
<name>A0AAE3FP13_9EURY</name>
<dbReference type="EMBL" id="JAKRVY010000001">
    <property type="protein sequence ID" value="MCL9812238.1"/>
    <property type="molecule type" value="Genomic_DNA"/>
</dbReference>
<evidence type="ECO:0000313" key="4">
    <source>
        <dbReference type="Proteomes" id="UP001202674"/>
    </source>
</evidence>
<feature type="region of interest" description="Disordered" evidence="1">
    <location>
        <begin position="21"/>
        <end position="155"/>
    </location>
</feature>
<dbReference type="InterPro" id="IPR025491">
    <property type="entry name" value="DUF4382"/>
</dbReference>
<dbReference type="AlphaFoldDB" id="A0AAE3FP13"/>
<feature type="compositionally biased region" description="Polar residues" evidence="1">
    <location>
        <begin position="42"/>
        <end position="52"/>
    </location>
</feature>
<gene>
    <name evidence="3" type="ORF">AArcSt11_01065</name>
</gene>
<keyword evidence="4" id="KW-1185">Reference proteome</keyword>
<dbReference type="PROSITE" id="PS51257">
    <property type="entry name" value="PROKAR_LIPOPROTEIN"/>
    <property type="match status" value="1"/>
</dbReference>
<reference evidence="3 4" key="1">
    <citation type="journal article" date="2022" name="Syst. Appl. Microbiol.">
        <title>Natronocalculus amylovorans gen. nov., sp. nov., and Natranaeroarchaeum aerophilus sp. nov., dominant culturable amylolytic natronoarchaea from hypersaline soda lakes in southwestern Siberia.</title>
        <authorList>
            <person name="Sorokin D.Y."/>
            <person name="Elcheninov A.G."/>
            <person name="Khizhniak T.V."/>
            <person name="Koenen M."/>
            <person name="Bale N.J."/>
            <person name="Damste J.S.S."/>
            <person name="Kublanov I.V."/>
        </authorList>
    </citation>
    <scope>NUCLEOTIDE SEQUENCE [LARGE SCALE GENOMIC DNA]</scope>
    <source>
        <strain evidence="3 4">AArc-St1-1</strain>
    </source>
</reference>